<evidence type="ECO:0000313" key="2">
    <source>
        <dbReference type="Proteomes" id="UP000236546"/>
    </source>
</evidence>
<dbReference type="EMBL" id="MTYH01000052">
    <property type="protein sequence ID" value="PNP42005.1"/>
    <property type="molecule type" value="Genomic_DNA"/>
</dbReference>
<sequence length="39" mass="4269">MNMAEVDDIDDQVSVADEDFALSNNSKKRKTIAKDEGPA</sequence>
<dbReference type="AlphaFoldDB" id="A0A2K0T901"/>
<name>A0A2K0T901_9HYPO</name>
<proteinExistence type="predicted"/>
<comment type="caution">
    <text evidence="1">The sequence shown here is derived from an EMBL/GenBank/DDBJ whole genome shotgun (WGS) entry which is preliminary data.</text>
</comment>
<reference evidence="1 2" key="1">
    <citation type="submission" date="2017-02" db="EMBL/GenBank/DDBJ databases">
        <title>Genomes of Trichoderma spp. with biocontrol activity.</title>
        <authorList>
            <person name="Gardiner D."/>
            <person name="Kazan K."/>
            <person name="Vos C."/>
            <person name="Harvey P."/>
        </authorList>
    </citation>
    <scope>NUCLEOTIDE SEQUENCE [LARGE SCALE GENOMIC DNA]</scope>
    <source>
        <strain evidence="1 2">A5MH</strain>
    </source>
</reference>
<gene>
    <name evidence="1" type="ORF">TGAMA5MH_06184</name>
</gene>
<dbReference type="Proteomes" id="UP000236546">
    <property type="component" value="Unassembled WGS sequence"/>
</dbReference>
<accession>A0A2K0T901</accession>
<evidence type="ECO:0000313" key="1">
    <source>
        <dbReference type="EMBL" id="PNP42005.1"/>
    </source>
</evidence>
<protein>
    <submittedName>
        <fullName evidence="1">Uncharacterized protein</fullName>
    </submittedName>
</protein>
<organism evidence="1 2">
    <name type="scientific">Trichoderma gamsii</name>
    <dbReference type="NCBI Taxonomy" id="398673"/>
    <lineage>
        <taxon>Eukaryota</taxon>
        <taxon>Fungi</taxon>
        <taxon>Dikarya</taxon>
        <taxon>Ascomycota</taxon>
        <taxon>Pezizomycotina</taxon>
        <taxon>Sordariomycetes</taxon>
        <taxon>Hypocreomycetidae</taxon>
        <taxon>Hypocreales</taxon>
        <taxon>Hypocreaceae</taxon>
        <taxon>Trichoderma</taxon>
    </lineage>
</organism>